<dbReference type="Proteomes" id="UP001065298">
    <property type="component" value="Chromosome 12"/>
</dbReference>
<reference evidence="1" key="1">
    <citation type="submission" date="2022-06" db="EMBL/GenBank/DDBJ databases">
        <title>Fusarium solani species complex genomes reveal bases of compartmentalisation and animal pathogenesis.</title>
        <authorList>
            <person name="Tsai I.J."/>
        </authorList>
    </citation>
    <scope>NUCLEOTIDE SEQUENCE</scope>
    <source>
        <strain evidence="1">Fu6.1</strain>
    </source>
</reference>
<gene>
    <name evidence="1" type="ORF">NCS57_01391800</name>
</gene>
<name>A0ACC0QE00_9HYPO</name>
<proteinExistence type="predicted"/>
<protein>
    <submittedName>
        <fullName evidence="1">Uncharacterized protein</fullName>
    </submittedName>
</protein>
<comment type="caution">
    <text evidence="1">The sequence shown here is derived from an EMBL/GenBank/DDBJ whole genome shotgun (WGS) entry which is preliminary data.</text>
</comment>
<accession>A0ACC0QE00</accession>
<dbReference type="EMBL" id="CM046514">
    <property type="protein sequence ID" value="KAI8650577.1"/>
    <property type="molecule type" value="Genomic_DNA"/>
</dbReference>
<sequence>MAIGGILMIKLLPNEEKLARLAGFWLIMAVAPAFPLMMSLSASNIAGFTKKSTVMAMIFLGYCAGNLSGPQFFISTEAPSYHTAYTTILACFAITIVLVVAMRFYLAWENNRRDKEQGVQRDPEETRQVDLNTDGTLLDVDETDVQNRNFRYIL</sequence>
<keyword evidence="2" id="KW-1185">Reference proteome</keyword>
<evidence type="ECO:0000313" key="2">
    <source>
        <dbReference type="Proteomes" id="UP001065298"/>
    </source>
</evidence>
<evidence type="ECO:0000313" key="1">
    <source>
        <dbReference type="EMBL" id="KAI8650577.1"/>
    </source>
</evidence>
<organism evidence="1 2">
    <name type="scientific">Fusarium keratoplasticum</name>
    <dbReference type="NCBI Taxonomy" id="1328300"/>
    <lineage>
        <taxon>Eukaryota</taxon>
        <taxon>Fungi</taxon>
        <taxon>Dikarya</taxon>
        <taxon>Ascomycota</taxon>
        <taxon>Pezizomycotina</taxon>
        <taxon>Sordariomycetes</taxon>
        <taxon>Hypocreomycetidae</taxon>
        <taxon>Hypocreales</taxon>
        <taxon>Nectriaceae</taxon>
        <taxon>Fusarium</taxon>
        <taxon>Fusarium solani species complex</taxon>
    </lineage>
</organism>